<feature type="region of interest" description="Disordered" evidence="4">
    <location>
        <begin position="157"/>
        <end position="189"/>
    </location>
</feature>
<evidence type="ECO:0000256" key="3">
    <source>
        <dbReference type="ARBA" id="ARBA00023242"/>
    </source>
</evidence>
<feature type="region of interest" description="Disordered" evidence="4">
    <location>
        <begin position="453"/>
        <end position="512"/>
    </location>
</feature>
<gene>
    <name evidence="7" type="ORF">BDV98DRAFT_56030</name>
</gene>
<dbReference type="SMART" id="SM00066">
    <property type="entry name" value="GAL4"/>
    <property type="match status" value="1"/>
</dbReference>
<feature type="compositionally biased region" description="Low complexity" evidence="4">
    <location>
        <begin position="1111"/>
        <end position="1123"/>
    </location>
</feature>
<dbReference type="Pfam" id="PF04082">
    <property type="entry name" value="Fungal_trans"/>
    <property type="match status" value="1"/>
</dbReference>
<feature type="compositionally biased region" description="Basic and acidic residues" evidence="4">
    <location>
        <begin position="170"/>
        <end position="189"/>
    </location>
</feature>
<feature type="compositionally biased region" description="Low complexity" evidence="4">
    <location>
        <begin position="473"/>
        <end position="487"/>
    </location>
</feature>
<feature type="compositionally biased region" description="Low complexity" evidence="4">
    <location>
        <begin position="1089"/>
        <end position="1102"/>
    </location>
</feature>
<proteinExistence type="predicted"/>
<feature type="compositionally biased region" description="Basic and acidic residues" evidence="4">
    <location>
        <begin position="687"/>
        <end position="704"/>
    </location>
</feature>
<feature type="compositionally biased region" description="Low complexity" evidence="4">
    <location>
        <begin position="1002"/>
        <end position="1018"/>
    </location>
</feature>
<feature type="compositionally biased region" description="Basic residues" evidence="4">
    <location>
        <begin position="1"/>
        <end position="11"/>
    </location>
</feature>
<feature type="compositionally biased region" description="Basic and acidic residues" evidence="4">
    <location>
        <begin position="725"/>
        <end position="738"/>
    </location>
</feature>
<dbReference type="OrthoDB" id="424974at2759"/>
<keyword evidence="3" id="KW-0539">Nucleus</keyword>
<dbReference type="SUPFAM" id="SSF57701">
    <property type="entry name" value="Zn2/Cys6 DNA-binding domain"/>
    <property type="match status" value="1"/>
</dbReference>
<feature type="domain" description="4Fe-4S ferredoxin-type" evidence="6">
    <location>
        <begin position="75"/>
        <end position="107"/>
    </location>
</feature>
<dbReference type="InterPro" id="IPR001138">
    <property type="entry name" value="Zn2Cys6_DnaBD"/>
</dbReference>
<dbReference type="GO" id="GO:0006351">
    <property type="term" value="P:DNA-templated transcription"/>
    <property type="evidence" value="ECO:0007669"/>
    <property type="project" value="InterPro"/>
</dbReference>
<dbReference type="InterPro" id="IPR007219">
    <property type="entry name" value="XnlR_reg_dom"/>
</dbReference>
<feature type="compositionally biased region" description="Low complexity" evidence="4">
    <location>
        <begin position="413"/>
        <end position="423"/>
    </location>
</feature>
<dbReference type="PROSITE" id="PS00463">
    <property type="entry name" value="ZN2_CY6_FUNGAL_1"/>
    <property type="match status" value="1"/>
</dbReference>
<dbReference type="GO" id="GO:0000981">
    <property type="term" value="F:DNA-binding transcription factor activity, RNA polymerase II-specific"/>
    <property type="evidence" value="ECO:0007669"/>
    <property type="project" value="InterPro"/>
</dbReference>
<feature type="compositionally biased region" description="Polar residues" evidence="4">
    <location>
        <begin position="454"/>
        <end position="472"/>
    </location>
</feature>
<dbReference type="SMART" id="SM00906">
    <property type="entry name" value="Fungal_trans"/>
    <property type="match status" value="1"/>
</dbReference>
<dbReference type="PANTHER" id="PTHR31001">
    <property type="entry name" value="UNCHARACTERIZED TRANSCRIPTIONAL REGULATORY PROTEIN"/>
    <property type="match status" value="1"/>
</dbReference>
<accession>A0A5C3QLL9</accession>
<reference evidence="7 8" key="1">
    <citation type="journal article" date="2019" name="Nat. Ecol. Evol.">
        <title>Megaphylogeny resolves global patterns of mushroom evolution.</title>
        <authorList>
            <person name="Varga T."/>
            <person name="Krizsan K."/>
            <person name="Foldi C."/>
            <person name="Dima B."/>
            <person name="Sanchez-Garcia M."/>
            <person name="Sanchez-Ramirez S."/>
            <person name="Szollosi G.J."/>
            <person name="Szarkandi J.G."/>
            <person name="Papp V."/>
            <person name="Albert L."/>
            <person name="Andreopoulos W."/>
            <person name="Angelini C."/>
            <person name="Antonin V."/>
            <person name="Barry K.W."/>
            <person name="Bougher N.L."/>
            <person name="Buchanan P."/>
            <person name="Buyck B."/>
            <person name="Bense V."/>
            <person name="Catcheside P."/>
            <person name="Chovatia M."/>
            <person name="Cooper J."/>
            <person name="Damon W."/>
            <person name="Desjardin D."/>
            <person name="Finy P."/>
            <person name="Geml J."/>
            <person name="Haridas S."/>
            <person name="Hughes K."/>
            <person name="Justo A."/>
            <person name="Karasinski D."/>
            <person name="Kautmanova I."/>
            <person name="Kiss B."/>
            <person name="Kocsube S."/>
            <person name="Kotiranta H."/>
            <person name="LaButti K.M."/>
            <person name="Lechner B.E."/>
            <person name="Liimatainen K."/>
            <person name="Lipzen A."/>
            <person name="Lukacs Z."/>
            <person name="Mihaltcheva S."/>
            <person name="Morgado L.N."/>
            <person name="Niskanen T."/>
            <person name="Noordeloos M.E."/>
            <person name="Ohm R.A."/>
            <person name="Ortiz-Santana B."/>
            <person name="Ovrebo C."/>
            <person name="Racz N."/>
            <person name="Riley R."/>
            <person name="Savchenko A."/>
            <person name="Shiryaev A."/>
            <person name="Soop K."/>
            <person name="Spirin V."/>
            <person name="Szebenyi C."/>
            <person name="Tomsovsky M."/>
            <person name="Tulloss R.E."/>
            <person name="Uehling J."/>
            <person name="Grigoriev I.V."/>
            <person name="Vagvolgyi C."/>
            <person name="Papp T."/>
            <person name="Martin F.M."/>
            <person name="Miettinen O."/>
            <person name="Hibbett D.S."/>
            <person name="Nagy L.G."/>
        </authorList>
    </citation>
    <scope>NUCLEOTIDE SEQUENCE [LARGE SCALE GENOMIC DNA]</scope>
    <source>
        <strain evidence="7 8">CBS 309.79</strain>
    </source>
</reference>
<feature type="compositionally biased region" description="Low complexity" evidence="4">
    <location>
        <begin position="709"/>
        <end position="722"/>
    </location>
</feature>
<feature type="region of interest" description="Disordered" evidence="4">
    <location>
        <begin position="665"/>
        <end position="738"/>
    </location>
</feature>
<dbReference type="InterPro" id="IPR017896">
    <property type="entry name" value="4Fe4S_Fe-S-bd"/>
</dbReference>
<feature type="compositionally biased region" description="Low complexity" evidence="4">
    <location>
        <begin position="248"/>
        <end position="281"/>
    </location>
</feature>
<feature type="region of interest" description="Disordered" evidence="4">
    <location>
        <begin position="1246"/>
        <end position="1270"/>
    </location>
</feature>
<feature type="compositionally biased region" description="Basic and acidic residues" evidence="4">
    <location>
        <begin position="1019"/>
        <end position="1029"/>
    </location>
</feature>
<dbReference type="Pfam" id="PF00172">
    <property type="entry name" value="Zn_clus"/>
    <property type="match status" value="1"/>
</dbReference>
<feature type="region of interest" description="Disordered" evidence="4">
    <location>
        <begin position="1083"/>
        <end position="1170"/>
    </location>
</feature>
<keyword evidence="8" id="KW-1185">Reference proteome</keyword>
<dbReference type="GO" id="GO:0003677">
    <property type="term" value="F:DNA binding"/>
    <property type="evidence" value="ECO:0007669"/>
    <property type="project" value="InterPro"/>
</dbReference>
<feature type="compositionally biased region" description="Polar residues" evidence="4">
    <location>
        <begin position="17"/>
        <end position="32"/>
    </location>
</feature>
<feature type="region of interest" description="Disordered" evidence="4">
    <location>
        <begin position="413"/>
        <end position="440"/>
    </location>
</feature>
<feature type="domain" description="Zn(2)-C6 fungal-type" evidence="5">
    <location>
        <begin position="68"/>
        <end position="97"/>
    </location>
</feature>
<dbReference type="GO" id="GO:0008270">
    <property type="term" value="F:zinc ion binding"/>
    <property type="evidence" value="ECO:0007669"/>
    <property type="project" value="InterPro"/>
</dbReference>
<comment type="subcellular location">
    <subcellularLocation>
        <location evidence="1">Nucleus</location>
    </subcellularLocation>
</comment>
<feature type="compositionally biased region" description="Basic residues" evidence="4">
    <location>
        <begin position="676"/>
        <end position="686"/>
    </location>
</feature>
<feature type="region of interest" description="Disordered" evidence="4">
    <location>
        <begin position="225"/>
        <end position="290"/>
    </location>
</feature>
<dbReference type="InterPro" id="IPR050613">
    <property type="entry name" value="Sec_Metabolite_Reg"/>
</dbReference>
<feature type="region of interest" description="Disordered" evidence="4">
    <location>
        <begin position="949"/>
        <end position="1061"/>
    </location>
</feature>
<evidence type="ECO:0000313" key="7">
    <source>
        <dbReference type="EMBL" id="TFL02238.1"/>
    </source>
</evidence>
<dbReference type="InterPro" id="IPR036864">
    <property type="entry name" value="Zn2-C6_fun-type_DNA-bd_sf"/>
</dbReference>
<organism evidence="7 8">
    <name type="scientific">Pterulicium gracile</name>
    <dbReference type="NCBI Taxonomy" id="1884261"/>
    <lineage>
        <taxon>Eukaryota</taxon>
        <taxon>Fungi</taxon>
        <taxon>Dikarya</taxon>
        <taxon>Basidiomycota</taxon>
        <taxon>Agaricomycotina</taxon>
        <taxon>Agaricomycetes</taxon>
        <taxon>Agaricomycetidae</taxon>
        <taxon>Agaricales</taxon>
        <taxon>Pleurotineae</taxon>
        <taxon>Pterulaceae</taxon>
        <taxon>Pterulicium</taxon>
    </lineage>
</organism>
<dbReference type="PROSITE" id="PS51379">
    <property type="entry name" value="4FE4S_FER_2"/>
    <property type="match status" value="1"/>
</dbReference>
<protein>
    <submittedName>
        <fullName evidence="7">Fungal-specific transcription factor domain-containing protein</fullName>
    </submittedName>
</protein>
<dbReference type="PROSITE" id="PS50048">
    <property type="entry name" value="ZN2_CY6_FUNGAL_2"/>
    <property type="match status" value="1"/>
</dbReference>
<name>A0A5C3QLL9_9AGAR</name>
<evidence type="ECO:0000313" key="8">
    <source>
        <dbReference type="Proteomes" id="UP000305067"/>
    </source>
</evidence>
<dbReference type="Proteomes" id="UP000305067">
    <property type="component" value="Unassembled WGS sequence"/>
</dbReference>
<dbReference type="Gene3D" id="4.10.240.10">
    <property type="entry name" value="Zn(2)-C6 fungal-type DNA-binding domain"/>
    <property type="match status" value="1"/>
</dbReference>
<keyword evidence="2" id="KW-0479">Metal-binding</keyword>
<evidence type="ECO:0000256" key="2">
    <source>
        <dbReference type="ARBA" id="ARBA00022723"/>
    </source>
</evidence>
<dbReference type="CDD" id="cd00067">
    <property type="entry name" value="GAL4"/>
    <property type="match status" value="1"/>
</dbReference>
<evidence type="ECO:0000256" key="1">
    <source>
        <dbReference type="ARBA" id="ARBA00004123"/>
    </source>
</evidence>
<feature type="region of interest" description="Disordered" evidence="4">
    <location>
        <begin position="1"/>
        <end position="46"/>
    </location>
</feature>
<feature type="compositionally biased region" description="Polar residues" evidence="4">
    <location>
        <begin position="1143"/>
        <end position="1155"/>
    </location>
</feature>
<evidence type="ECO:0000256" key="4">
    <source>
        <dbReference type="SAM" id="MobiDB-lite"/>
    </source>
</evidence>
<evidence type="ECO:0000259" key="6">
    <source>
        <dbReference type="PROSITE" id="PS51379"/>
    </source>
</evidence>
<evidence type="ECO:0000259" key="5">
    <source>
        <dbReference type="PROSITE" id="PS50048"/>
    </source>
</evidence>
<dbReference type="CDD" id="cd12148">
    <property type="entry name" value="fungal_TF_MHR"/>
    <property type="match status" value="1"/>
</dbReference>
<dbReference type="PANTHER" id="PTHR31001:SF56">
    <property type="entry name" value="ZN(2)-C6 FUNGAL-TYPE DOMAIN-CONTAINING PROTEIN"/>
    <property type="match status" value="1"/>
</dbReference>
<sequence>MPVDKQKRRTGRRGDNASGQAPYPSSSTTSTEFALGGGTGNETIGDEFRFDDVHSREMELKRSRGEISCAECRRLKIKCDKQVPCQSCQRRGCATLCPNGSLATGQGTRFVLAATEHLHKKIARYGARVRDLEDALAALQSKHSKESHPLLEAGDASLDADDVGTENTQDADREPLGGEGEREKGKEPDQTVIADAFGTLSIAEHGVSRFYGPTGGIESLLIGAAQGGGGGSRASESPFDQFGINNHAGSLSPPTSSTSYQSSSSYAQPSSSSLSSTYPGQNSIPQSITPNPAPLFSRIFPFTPLGATPDILETIRTHLPPPARARQLLAIYFEQAYWLFRGVTKEQAYGELVPGVYGAEARGWWRAPGQDDEDAEGEQDVDEDSMYELGPHDVAVLFLLFAIGAVLEPTPGSKAGAGAATSGVQMPGSGEVPGQPYGQSVYGPYHPGVAMAGSSPSGFSSKTHSAGSSPSNQAHAQSRSQSHSQAHPNPYSQAHPHPQHRPTSQSPNTLSLQSALHQAQLLGEHYHQLGQASLCLQPVLEQPGVATVQGLHLMSIFNAFAESERSDASSMEASWSLITMAANLSQTIGLHRDSARWGLSPKFVRRRRLIFWDLFVADVWSSLHTGRPPTFSLEYVDCHYPGHPVDTPNPSTNTDEDDNAMADIETLSTTTTSSTTKKRGKATRSKGRSDAKGRSGDNGEDHIRVQSLSPSTLSDMSTASSSNRSSKDPHRGGGGETVKQDIKEFELWGFRFAGEVLAEVAAKTLTAVPPTYETIMALDRKVRDFPLWHAAGGDGAANGDEKEMAGTMEHTVGKHIKQVVLLWIHRSFFAQAIMDNPVNPLKSTYAPSFLAAYQGSGVILMSVKHQFEMFPVMVTRFWSMLTFAFSAAVVFGTVVTRGPRSPLAPQAMVELEQACTLFAKASVYSMRARKALTILKALHSKARIALSEAAQQKGSGAKDSGVHWRGPGIDESTKGPSPKGKDLDDELSIFAGRTRFVDRTGDSSAGSQSSGRGSGPRSQDGHQPGRGEHGGSVALHAPHVPDPNHAGDDEVLAEGPSPTGRQLFQMKQEPEVVELMPPYLDETPAQTQTQTSPHHLHPSSQQPHHHSYMNSAVASGSGHHASAWVYDQQPHSSSESPSDSVEYRTNPSPLSNVYPTSADRGGGLEGGMDATYDTWQEPTGSHSVYSYGESQQEYYDTGNYSAPHSGYHHTRAQLTQQEYHSGRDPYVTDLHSTGYSGGYSHRNQSRIQQPHMQVPSQSVHPAHHHPSSVAPHPYGNSGAHYYPGSHSYAEVHPSHSQAHELAGLGLASRDSPLDQRWTSFMQDSGILEGNQAHHRSGHGMGYTSHR</sequence>
<dbReference type="GO" id="GO:0005634">
    <property type="term" value="C:nucleus"/>
    <property type="evidence" value="ECO:0007669"/>
    <property type="project" value="UniProtKB-SubCell"/>
</dbReference>
<dbReference type="EMBL" id="ML178823">
    <property type="protein sequence ID" value="TFL02238.1"/>
    <property type="molecule type" value="Genomic_DNA"/>
</dbReference>